<dbReference type="InterPro" id="IPR036388">
    <property type="entry name" value="WH-like_DNA-bd_sf"/>
</dbReference>
<evidence type="ECO:0000256" key="1">
    <source>
        <dbReference type="ARBA" id="ARBA00022737"/>
    </source>
</evidence>
<comment type="caution">
    <text evidence="5">The sequence shown here is derived from an EMBL/GenBank/DDBJ whole genome shotgun (WGS) entry which is preliminary data.</text>
</comment>
<proteinExistence type="predicted"/>
<dbReference type="PRINTS" id="PR00364">
    <property type="entry name" value="DISEASERSIST"/>
</dbReference>
<organism evidence="5 6">
    <name type="scientific">Stylosanthes scabra</name>
    <dbReference type="NCBI Taxonomy" id="79078"/>
    <lineage>
        <taxon>Eukaryota</taxon>
        <taxon>Viridiplantae</taxon>
        <taxon>Streptophyta</taxon>
        <taxon>Embryophyta</taxon>
        <taxon>Tracheophyta</taxon>
        <taxon>Spermatophyta</taxon>
        <taxon>Magnoliopsida</taxon>
        <taxon>eudicotyledons</taxon>
        <taxon>Gunneridae</taxon>
        <taxon>Pentapetalae</taxon>
        <taxon>rosids</taxon>
        <taxon>fabids</taxon>
        <taxon>Fabales</taxon>
        <taxon>Fabaceae</taxon>
        <taxon>Papilionoideae</taxon>
        <taxon>50 kb inversion clade</taxon>
        <taxon>dalbergioids sensu lato</taxon>
        <taxon>Dalbergieae</taxon>
        <taxon>Pterocarpus clade</taxon>
        <taxon>Stylosanthes</taxon>
    </lineage>
</organism>
<dbReference type="SUPFAM" id="SSF52540">
    <property type="entry name" value="P-loop containing nucleoside triphosphate hydrolases"/>
    <property type="match status" value="1"/>
</dbReference>
<keyword evidence="2" id="KW-0611">Plant defense</keyword>
<feature type="domain" description="Disease resistance protein winged helix" evidence="4">
    <location>
        <begin position="209"/>
        <end position="277"/>
    </location>
</feature>
<accession>A0ABU6VL13</accession>
<evidence type="ECO:0000313" key="5">
    <source>
        <dbReference type="EMBL" id="MED6174271.1"/>
    </source>
</evidence>
<dbReference type="Pfam" id="PF23559">
    <property type="entry name" value="WHD_DRP"/>
    <property type="match status" value="1"/>
</dbReference>
<dbReference type="PANTHER" id="PTHR23155">
    <property type="entry name" value="DISEASE RESISTANCE PROTEIN RP"/>
    <property type="match status" value="1"/>
</dbReference>
<dbReference type="InterPro" id="IPR044974">
    <property type="entry name" value="Disease_R_plants"/>
</dbReference>
<dbReference type="Gene3D" id="1.10.8.430">
    <property type="entry name" value="Helical domain of apoptotic protease-activating factors"/>
    <property type="match status" value="1"/>
</dbReference>
<dbReference type="Proteomes" id="UP001341840">
    <property type="component" value="Unassembled WGS sequence"/>
</dbReference>
<dbReference type="Gene3D" id="1.10.10.10">
    <property type="entry name" value="Winged helix-like DNA-binding domain superfamily/Winged helix DNA-binding domain"/>
    <property type="match status" value="1"/>
</dbReference>
<dbReference type="InterPro" id="IPR002182">
    <property type="entry name" value="NB-ARC"/>
</dbReference>
<dbReference type="PANTHER" id="PTHR23155:SF1071">
    <property type="entry name" value="DISEASE RESISTANCE RPP13-LIKE PROTEIN 1"/>
    <property type="match status" value="1"/>
</dbReference>
<dbReference type="Gene3D" id="3.40.50.300">
    <property type="entry name" value="P-loop containing nucleotide triphosphate hydrolases"/>
    <property type="match status" value="1"/>
</dbReference>
<dbReference type="InterPro" id="IPR042197">
    <property type="entry name" value="Apaf_helical"/>
</dbReference>
<dbReference type="EMBL" id="JASCZI010151741">
    <property type="protein sequence ID" value="MED6174271.1"/>
    <property type="molecule type" value="Genomic_DNA"/>
</dbReference>
<dbReference type="InterPro" id="IPR058922">
    <property type="entry name" value="WHD_DRP"/>
</dbReference>
<name>A0ABU6VL13_9FABA</name>
<evidence type="ECO:0000259" key="4">
    <source>
        <dbReference type="Pfam" id="PF23559"/>
    </source>
</evidence>
<feature type="domain" description="NB-ARC" evidence="3">
    <location>
        <begin position="6"/>
        <end position="80"/>
    </location>
</feature>
<keyword evidence="6" id="KW-1185">Reference proteome</keyword>
<evidence type="ECO:0000313" key="6">
    <source>
        <dbReference type="Proteomes" id="UP001341840"/>
    </source>
</evidence>
<protein>
    <recommendedName>
        <fullName evidence="7">NB-ARC domain-containing protein</fullName>
    </recommendedName>
</protein>
<evidence type="ECO:0000259" key="3">
    <source>
        <dbReference type="Pfam" id="PF00931"/>
    </source>
</evidence>
<sequence length="287" mass="32728">MLHDNNQHQLSVISVVEIGGVGKTTLAQCVYNNAELMKGFDLKAWICVSEDFDVVEITRNVIKEISQDTSCLENFNSPQLALKGLFTIFVTSRRENVGSIVQNYCPYFFNGLSDEYCWSVFADNASFPKTSNGSSELEEGIGKCDGLPLAAETLGRLLCTKHDVKEWNKILMSNLWGFFVTDSKIIPALFISYFHLPAYLKRCFVYCSLYPKGYQFNKDELILLWMAEDLLRPVKRGETLVEVGRECFDDLASKLFFKQLQDNERSFVMHDLLHDLAKFLAGDFYCC</sequence>
<reference evidence="5 6" key="1">
    <citation type="journal article" date="2023" name="Plants (Basel)">
        <title>Bridging the Gap: Combining Genomics and Transcriptomics Approaches to Understand Stylosanthes scabra, an Orphan Legume from the Brazilian Caatinga.</title>
        <authorList>
            <person name="Ferreira-Neto J.R.C."/>
            <person name="da Silva M.D."/>
            <person name="Binneck E."/>
            <person name="de Melo N.F."/>
            <person name="da Silva R.H."/>
            <person name="de Melo A.L.T.M."/>
            <person name="Pandolfi V."/>
            <person name="Bustamante F.O."/>
            <person name="Brasileiro-Vidal A.C."/>
            <person name="Benko-Iseppon A.M."/>
        </authorList>
    </citation>
    <scope>NUCLEOTIDE SEQUENCE [LARGE SCALE GENOMIC DNA]</scope>
    <source>
        <tissue evidence="5">Leaves</tissue>
    </source>
</reference>
<evidence type="ECO:0000256" key="2">
    <source>
        <dbReference type="ARBA" id="ARBA00022821"/>
    </source>
</evidence>
<gene>
    <name evidence="5" type="ORF">PIB30_067515</name>
</gene>
<dbReference type="InterPro" id="IPR027417">
    <property type="entry name" value="P-loop_NTPase"/>
</dbReference>
<dbReference type="Pfam" id="PF00931">
    <property type="entry name" value="NB-ARC"/>
    <property type="match status" value="1"/>
</dbReference>
<evidence type="ECO:0008006" key="7">
    <source>
        <dbReference type="Google" id="ProtNLM"/>
    </source>
</evidence>
<keyword evidence="1" id="KW-0677">Repeat</keyword>